<dbReference type="InterPro" id="IPR007627">
    <property type="entry name" value="RNA_pol_sigma70_r2"/>
</dbReference>
<evidence type="ECO:0000259" key="5">
    <source>
        <dbReference type="Pfam" id="PF04542"/>
    </source>
</evidence>
<feature type="domain" description="RNA polymerase sigma-70 region 2" evidence="5">
    <location>
        <begin position="24"/>
        <end position="92"/>
    </location>
</feature>
<comment type="caution">
    <text evidence="7">The sequence shown here is derived from an EMBL/GenBank/DDBJ whole genome shotgun (WGS) entry which is preliminary data.</text>
</comment>
<dbReference type="Gene3D" id="1.10.10.10">
    <property type="entry name" value="Winged helix-like DNA-binding domain superfamily/Winged helix DNA-binding domain"/>
    <property type="match status" value="1"/>
</dbReference>
<dbReference type="AlphaFoldDB" id="A0A432YAV6"/>
<dbReference type="InterPro" id="IPR013325">
    <property type="entry name" value="RNA_pol_sigma_r2"/>
</dbReference>
<gene>
    <name evidence="7" type="ORF">CWE25_00225</name>
</gene>
<dbReference type="GO" id="GO:0003677">
    <property type="term" value="F:DNA binding"/>
    <property type="evidence" value="ECO:0007669"/>
    <property type="project" value="InterPro"/>
</dbReference>
<evidence type="ECO:0000256" key="3">
    <source>
        <dbReference type="ARBA" id="ARBA00023082"/>
    </source>
</evidence>
<dbReference type="Pfam" id="PF08281">
    <property type="entry name" value="Sigma70_r4_2"/>
    <property type="match status" value="1"/>
</dbReference>
<evidence type="ECO:0000256" key="4">
    <source>
        <dbReference type="ARBA" id="ARBA00023163"/>
    </source>
</evidence>
<dbReference type="CDD" id="cd06171">
    <property type="entry name" value="Sigma70_r4"/>
    <property type="match status" value="1"/>
</dbReference>
<accession>A0A432YAV6</accession>
<dbReference type="InterPro" id="IPR014284">
    <property type="entry name" value="RNA_pol_sigma-70_dom"/>
</dbReference>
<dbReference type="GO" id="GO:0016987">
    <property type="term" value="F:sigma factor activity"/>
    <property type="evidence" value="ECO:0007669"/>
    <property type="project" value="UniProtKB-KW"/>
</dbReference>
<feature type="domain" description="RNA polymerase sigma factor 70 region 4 type 2" evidence="6">
    <location>
        <begin position="120"/>
        <end position="172"/>
    </location>
</feature>
<dbReference type="PANTHER" id="PTHR43133">
    <property type="entry name" value="RNA POLYMERASE ECF-TYPE SIGMA FACTO"/>
    <property type="match status" value="1"/>
</dbReference>
<protein>
    <submittedName>
        <fullName evidence="7">RNA polymerase subunit sigma-70</fullName>
    </submittedName>
</protein>
<keyword evidence="4" id="KW-0804">Transcription</keyword>
<evidence type="ECO:0000313" key="7">
    <source>
        <dbReference type="EMBL" id="RUO58063.1"/>
    </source>
</evidence>
<dbReference type="InterPro" id="IPR036388">
    <property type="entry name" value="WH-like_DNA-bd_sf"/>
</dbReference>
<sequence>MTEYQLSKDLHRIALGDNSAFERFYQATSPRLMSVSYAILRERTLAEEALQDTYLKIWHAASDYRSDAGSVMCWITSMVRYRAIDMLRHARRQPLTSQDIEQLLDQQGGDALPVTAADTDKLEHCMSDLDGTQRQSIHLAFLYGLSHREVSDYLGEALGSIKSWIRRGLESLKRCLQS</sequence>
<name>A0A432YAV6_9GAMM</name>
<dbReference type="SUPFAM" id="SSF88946">
    <property type="entry name" value="Sigma2 domain of RNA polymerase sigma factors"/>
    <property type="match status" value="1"/>
</dbReference>
<evidence type="ECO:0000256" key="1">
    <source>
        <dbReference type="ARBA" id="ARBA00010641"/>
    </source>
</evidence>
<dbReference type="Proteomes" id="UP000287330">
    <property type="component" value="Unassembled WGS sequence"/>
</dbReference>
<evidence type="ECO:0000256" key="2">
    <source>
        <dbReference type="ARBA" id="ARBA00023015"/>
    </source>
</evidence>
<dbReference type="InterPro" id="IPR013249">
    <property type="entry name" value="RNA_pol_sigma70_r4_t2"/>
</dbReference>
<dbReference type="InterPro" id="IPR039425">
    <property type="entry name" value="RNA_pol_sigma-70-like"/>
</dbReference>
<evidence type="ECO:0000259" key="6">
    <source>
        <dbReference type="Pfam" id="PF08281"/>
    </source>
</evidence>
<dbReference type="RefSeq" id="WP_110572009.1">
    <property type="nucleotide sequence ID" value="NZ_PIPV01000001.1"/>
</dbReference>
<dbReference type="GO" id="GO:0006352">
    <property type="term" value="P:DNA-templated transcription initiation"/>
    <property type="evidence" value="ECO:0007669"/>
    <property type="project" value="InterPro"/>
</dbReference>
<dbReference type="NCBIfam" id="TIGR02937">
    <property type="entry name" value="sigma70-ECF"/>
    <property type="match status" value="1"/>
</dbReference>
<dbReference type="InterPro" id="IPR013324">
    <property type="entry name" value="RNA_pol_sigma_r3/r4-like"/>
</dbReference>
<dbReference type="Gene3D" id="1.10.1740.10">
    <property type="match status" value="1"/>
</dbReference>
<keyword evidence="3" id="KW-0731">Sigma factor</keyword>
<dbReference type="OrthoDB" id="9784272at2"/>
<keyword evidence="8" id="KW-1185">Reference proteome</keyword>
<organism evidence="7 8">
    <name type="scientific">Idiomarina fontislapidosi</name>
    <dbReference type="NCBI Taxonomy" id="263723"/>
    <lineage>
        <taxon>Bacteria</taxon>
        <taxon>Pseudomonadati</taxon>
        <taxon>Pseudomonadota</taxon>
        <taxon>Gammaproteobacteria</taxon>
        <taxon>Alteromonadales</taxon>
        <taxon>Idiomarinaceae</taxon>
        <taxon>Idiomarina</taxon>
    </lineage>
</organism>
<reference evidence="8" key="1">
    <citation type="journal article" date="2018" name="Front. Microbiol.">
        <title>Genome-Based Analysis Reveals the Taxonomy and Diversity of the Family Idiomarinaceae.</title>
        <authorList>
            <person name="Liu Y."/>
            <person name="Lai Q."/>
            <person name="Shao Z."/>
        </authorList>
    </citation>
    <scope>NUCLEOTIDE SEQUENCE [LARGE SCALE GENOMIC DNA]</scope>
    <source>
        <strain evidence="8">F23</strain>
    </source>
</reference>
<dbReference type="Pfam" id="PF04542">
    <property type="entry name" value="Sigma70_r2"/>
    <property type="match status" value="1"/>
</dbReference>
<dbReference type="SUPFAM" id="SSF88659">
    <property type="entry name" value="Sigma3 and sigma4 domains of RNA polymerase sigma factors"/>
    <property type="match status" value="1"/>
</dbReference>
<evidence type="ECO:0000313" key="8">
    <source>
        <dbReference type="Proteomes" id="UP000287330"/>
    </source>
</evidence>
<dbReference type="PANTHER" id="PTHR43133:SF62">
    <property type="entry name" value="RNA POLYMERASE SIGMA FACTOR SIGZ"/>
    <property type="match status" value="1"/>
</dbReference>
<proteinExistence type="inferred from homology"/>
<dbReference type="EMBL" id="PIPV01000001">
    <property type="protein sequence ID" value="RUO58063.1"/>
    <property type="molecule type" value="Genomic_DNA"/>
</dbReference>
<comment type="similarity">
    <text evidence="1">Belongs to the sigma-70 factor family. ECF subfamily.</text>
</comment>
<keyword evidence="2" id="KW-0805">Transcription regulation</keyword>